<gene>
    <name evidence="2" type="ORF">ACGRQ9_14575</name>
</gene>
<sequence length="157" mass="17307">MKKISILFSTLCVSLSAFAHDGLKYDEPYARATPPNAVNSAIFMTIENHMDAERTLISATTEIADKAELHTVEKDGDLMKMRQVDQIILPAHGQVILKPGSYHIMLLNVKQPLVEGDNIHVTLGYANGETESLEVPVKKVMAGMKQMAQSDSEHGHH</sequence>
<keyword evidence="1" id="KW-0732">Signal</keyword>
<keyword evidence="3" id="KW-1185">Reference proteome</keyword>
<dbReference type="InterPro" id="IPR007410">
    <property type="entry name" value="LpqE-like"/>
</dbReference>
<dbReference type="PANTHER" id="PTHR36302">
    <property type="entry name" value="BLR7088 PROTEIN"/>
    <property type="match status" value="1"/>
</dbReference>
<feature type="signal peptide" evidence="1">
    <location>
        <begin position="1"/>
        <end position="19"/>
    </location>
</feature>
<dbReference type="Gene3D" id="2.60.40.1890">
    <property type="entry name" value="PCu(A)C copper chaperone"/>
    <property type="match status" value="1"/>
</dbReference>
<dbReference type="Proteomes" id="UP001607151">
    <property type="component" value="Unassembled WGS sequence"/>
</dbReference>
<dbReference type="EMBL" id="JBIHSN010000003">
    <property type="protein sequence ID" value="MFH0266669.1"/>
    <property type="molecule type" value="Genomic_DNA"/>
</dbReference>
<dbReference type="InterPro" id="IPR058248">
    <property type="entry name" value="Lxx211020-like"/>
</dbReference>
<organism evidence="2 3">
    <name type="scientific">Vibrio rumoiensis</name>
    <dbReference type="NCBI Taxonomy" id="76258"/>
    <lineage>
        <taxon>Bacteria</taxon>
        <taxon>Pseudomonadati</taxon>
        <taxon>Pseudomonadota</taxon>
        <taxon>Gammaproteobacteria</taxon>
        <taxon>Vibrionales</taxon>
        <taxon>Vibrionaceae</taxon>
        <taxon>Vibrio</taxon>
    </lineage>
</organism>
<reference evidence="2 3" key="1">
    <citation type="submission" date="2024-10" db="EMBL/GenBank/DDBJ databases">
        <authorList>
            <person name="Yibar A."/>
            <person name="Saticioglu I.B."/>
            <person name="Duman M."/>
            <person name="Ajmi N."/>
            <person name="Gurler F."/>
            <person name="Ay H."/>
            <person name="Onuk E."/>
            <person name="Guler S."/>
            <person name="Romalde J.L."/>
        </authorList>
    </citation>
    <scope>NUCLEOTIDE SEQUENCE [LARGE SCALE GENOMIC DNA]</scope>
    <source>
        <strain evidence="2 3">14-MA-B</strain>
    </source>
</reference>
<evidence type="ECO:0000256" key="1">
    <source>
        <dbReference type="SAM" id="SignalP"/>
    </source>
</evidence>
<name>A0ABW7IYQ7_9VIBR</name>
<dbReference type="InterPro" id="IPR036182">
    <property type="entry name" value="PCuAC_sf"/>
</dbReference>
<evidence type="ECO:0000313" key="2">
    <source>
        <dbReference type="EMBL" id="MFH0266669.1"/>
    </source>
</evidence>
<dbReference type="PANTHER" id="PTHR36302:SF1">
    <property type="entry name" value="COPPER CHAPERONE PCU(A)C"/>
    <property type="match status" value="1"/>
</dbReference>
<dbReference type="RefSeq" id="WP_089139019.1">
    <property type="nucleotide sequence ID" value="NZ_AP018686.1"/>
</dbReference>
<feature type="chain" id="PRO_5045537946" evidence="1">
    <location>
        <begin position="20"/>
        <end position="157"/>
    </location>
</feature>
<accession>A0ABW7IYQ7</accession>
<proteinExistence type="predicted"/>
<dbReference type="SUPFAM" id="SSF110087">
    <property type="entry name" value="DR1885-like metal-binding protein"/>
    <property type="match status" value="1"/>
</dbReference>
<protein>
    <submittedName>
        <fullName evidence="2">Copper chaperone PCu(A)C</fullName>
    </submittedName>
</protein>
<comment type="caution">
    <text evidence="2">The sequence shown here is derived from an EMBL/GenBank/DDBJ whole genome shotgun (WGS) entry which is preliminary data.</text>
</comment>
<evidence type="ECO:0000313" key="3">
    <source>
        <dbReference type="Proteomes" id="UP001607151"/>
    </source>
</evidence>
<dbReference type="Pfam" id="PF04314">
    <property type="entry name" value="PCuAC"/>
    <property type="match status" value="1"/>
</dbReference>